<accession>A0A1B6EPL3</accession>
<proteinExistence type="predicted"/>
<dbReference type="EMBL" id="GECZ01027824">
    <property type="protein sequence ID" value="JAS41945.1"/>
    <property type="molecule type" value="Transcribed_RNA"/>
</dbReference>
<dbReference type="AlphaFoldDB" id="A0A1B6EPL3"/>
<dbReference type="EMBL" id="GECZ01029893">
    <property type="protein sequence ID" value="JAS39876.1"/>
    <property type="molecule type" value="Transcribed_RNA"/>
</dbReference>
<sequence length="281" mass="32691">LPHRSPQCCIHCRRRQHSLYQRLGEVLTISACLLSLVRWPTAMAAPPHSSKRRSVDDLPPKWVNPCGFIPSSDEGGQSSSDLPDLPTSRQFLNIIYTQANIALDSVESFKKNYVKEIFDVDFDSHHKSWKGYRYEWLYPSSAVPKELGIGTHPDNLRDVQLDSFLKDAYRYMQIMSVAMEQVAFDHAHPEHGSVFADQFKKMEFSLRSVLCEIQMLMIDRGVAPHDDVTRDVMADDIRDMEPDSRRDLRDWFIFRDYMIVLEYIRDVAQYFYDNPNRIPPS</sequence>
<evidence type="ECO:0000313" key="2">
    <source>
        <dbReference type="EMBL" id="JAS41945.1"/>
    </source>
</evidence>
<evidence type="ECO:0000313" key="1">
    <source>
        <dbReference type="EMBL" id="JAS39876.1"/>
    </source>
</evidence>
<feature type="non-terminal residue" evidence="1">
    <location>
        <position position="1"/>
    </location>
</feature>
<gene>
    <name evidence="2" type="ORF">g.22541</name>
    <name evidence="1" type="ORF">g.22544</name>
</gene>
<organism evidence="1">
    <name type="scientific">Cuerna arida</name>
    <dbReference type="NCBI Taxonomy" id="1464854"/>
    <lineage>
        <taxon>Eukaryota</taxon>
        <taxon>Metazoa</taxon>
        <taxon>Ecdysozoa</taxon>
        <taxon>Arthropoda</taxon>
        <taxon>Hexapoda</taxon>
        <taxon>Insecta</taxon>
        <taxon>Pterygota</taxon>
        <taxon>Neoptera</taxon>
        <taxon>Paraneoptera</taxon>
        <taxon>Hemiptera</taxon>
        <taxon>Auchenorrhyncha</taxon>
        <taxon>Membracoidea</taxon>
        <taxon>Cicadellidae</taxon>
        <taxon>Cicadellinae</taxon>
        <taxon>Proconiini</taxon>
        <taxon>Cuerna</taxon>
    </lineage>
</organism>
<reference evidence="1" key="1">
    <citation type="submission" date="2015-11" db="EMBL/GenBank/DDBJ databases">
        <title>De novo transcriptome assembly of four potential Pierce s Disease insect vectors from Arizona vineyards.</title>
        <authorList>
            <person name="Tassone E.E."/>
        </authorList>
    </citation>
    <scope>NUCLEOTIDE SEQUENCE</scope>
</reference>
<protein>
    <submittedName>
        <fullName evidence="1">Uncharacterized protein</fullName>
    </submittedName>
</protein>
<name>A0A1B6EPL3_9HEMI</name>